<dbReference type="EMBL" id="ASPP01021143">
    <property type="protein sequence ID" value="ETO12735.1"/>
    <property type="molecule type" value="Genomic_DNA"/>
</dbReference>
<dbReference type="GO" id="GO:0000813">
    <property type="term" value="C:ESCRT I complex"/>
    <property type="evidence" value="ECO:0007669"/>
    <property type="project" value="TreeGrafter"/>
</dbReference>
<keyword evidence="5 7" id="KW-0653">Protein transport</keyword>
<keyword evidence="6 8" id="KW-0175">Coiled coil</keyword>
<feature type="domain" description="SB" evidence="10">
    <location>
        <begin position="318"/>
        <end position="386"/>
    </location>
</feature>
<dbReference type="CDD" id="cd11685">
    <property type="entry name" value="UEV_TSG101-like"/>
    <property type="match status" value="1"/>
</dbReference>
<dbReference type="OrthoDB" id="306304at2759"/>
<dbReference type="Proteomes" id="UP000023152">
    <property type="component" value="Unassembled WGS sequence"/>
</dbReference>
<comment type="subcellular location">
    <subcellularLocation>
        <location evidence="1">Endosome</location>
    </subcellularLocation>
</comment>
<evidence type="ECO:0000256" key="1">
    <source>
        <dbReference type="ARBA" id="ARBA00004177"/>
    </source>
</evidence>
<evidence type="ECO:0000256" key="6">
    <source>
        <dbReference type="ARBA" id="ARBA00023054"/>
    </source>
</evidence>
<sequence>MYQKPVLEVGPLLRNLHYKDLKAAESQVLQAIHQVPSLRPETCQFVANDGTSQILFKLEGTIPITYQMKTYHIPVVFWLPLDYPASAPRCFVTPVAGMKVKPRHPLVDSNGVIYHMLLTQWHYSRSSLVQLIGTLCSEFGTNPPVYSTGQQPQQQQQQQQPQPQQQPLQSQPLQSQPQQQQQLIEQQRQSGIISPSHSLQYGGGMLQQSPSLHSNPGVVMGGGPNIKEQFAIALKGHLQKVYEQENAEINQLSSRQKKLDQHSVELDAVKEKAKKEHAQLLERKTALAQRNTFLERFIENNQSSADTFDVNKVVLPSDIWSEQCMDATAQDFAITDVMLELDRALEDETVDLTAYLKQLRKLSRDQFMKRALAKKVYETQSLQVSNANKQNLHS</sequence>
<dbReference type="PANTHER" id="PTHR23306">
    <property type="entry name" value="TUMOR SUSCEPTIBILITY GENE 101 PROTEIN-RELATED"/>
    <property type="match status" value="1"/>
</dbReference>
<evidence type="ECO:0000256" key="9">
    <source>
        <dbReference type="SAM" id="MobiDB-lite"/>
    </source>
</evidence>
<keyword evidence="3 7" id="KW-0813">Transport</keyword>
<dbReference type="InterPro" id="IPR008883">
    <property type="entry name" value="UEV_N"/>
</dbReference>
<evidence type="ECO:0000256" key="8">
    <source>
        <dbReference type="SAM" id="Coils"/>
    </source>
</evidence>
<gene>
    <name evidence="12" type="ORF">RFI_24640</name>
</gene>
<dbReference type="GO" id="GO:0043130">
    <property type="term" value="F:ubiquitin binding"/>
    <property type="evidence" value="ECO:0007669"/>
    <property type="project" value="TreeGrafter"/>
</dbReference>
<dbReference type="PANTHER" id="PTHR23306:SF3">
    <property type="entry name" value="TUMOR SUPPRESSOR PROTEIN 101"/>
    <property type="match status" value="1"/>
</dbReference>
<dbReference type="SUPFAM" id="SSF54495">
    <property type="entry name" value="UBC-like"/>
    <property type="match status" value="1"/>
</dbReference>
<protein>
    <submittedName>
        <fullName evidence="12">Uncharacterized protein</fullName>
    </submittedName>
</protein>
<dbReference type="PROSITE" id="PS51322">
    <property type="entry name" value="UEV"/>
    <property type="match status" value="1"/>
</dbReference>
<evidence type="ECO:0000259" key="11">
    <source>
        <dbReference type="PROSITE" id="PS51322"/>
    </source>
</evidence>
<dbReference type="InterPro" id="IPR016135">
    <property type="entry name" value="UBQ-conjugating_enzyme/RWD"/>
</dbReference>
<keyword evidence="4" id="KW-0967">Endosome</keyword>
<dbReference type="Gene3D" id="3.10.110.10">
    <property type="entry name" value="Ubiquitin Conjugating Enzyme"/>
    <property type="match status" value="1"/>
</dbReference>
<dbReference type="SUPFAM" id="SSF140111">
    <property type="entry name" value="Endosomal sorting complex assembly domain"/>
    <property type="match status" value="1"/>
</dbReference>
<evidence type="ECO:0000256" key="3">
    <source>
        <dbReference type="ARBA" id="ARBA00022448"/>
    </source>
</evidence>
<name>X6MI49_RETFI</name>
<dbReference type="InterPro" id="IPR052070">
    <property type="entry name" value="ESCRT-I_UEV_domain"/>
</dbReference>
<comment type="caution">
    <text evidence="12">The sequence shown here is derived from an EMBL/GenBank/DDBJ whole genome shotgun (WGS) entry which is preliminary data.</text>
</comment>
<reference evidence="12 13" key="1">
    <citation type="journal article" date="2013" name="Curr. Biol.">
        <title>The Genome of the Foraminiferan Reticulomyxa filosa.</title>
        <authorList>
            <person name="Glockner G."/>
            <person name="Hulsmann N."/>
            <person name="Schleicher M."/>
            <person name="Noegel A.A."/>
            <person name="Eichinger L."/>
            <person name="Gallinger C."/>
            <person name="Pawlowski J."/>
            <person name="Sierra R."/>
            <person name="Euteneuer U."/>
            <person name="Pillet L."/>
            <person name="Moustafa A."/>
            <person name="Platzer M."/>
            <person name="Groth M."/>
            <person name="Szafranski K."/>
            <person name="Schliwa M."/>
        </authorList>
    </citation>
    <scope>NUCLEOTIDE SEQUENCE [LARGE SCALE GENOMIC DNA]</scope>
</reference>
<dbReference type="OMA" id="LWLPEPY"/>
<organism evidence="12 13">
    <name type="scientific">Reticulomyxa filosa</name>
    <dbReference type="NCBI Taxonomy" id="46433"/>
    <lineage>
        <taxon>Eukaryota</taxon>
        <taxon>Sar</taxon>
        <taxon>Rhizaria</taxon>
        <taxon>Retaria</taxon>
        <taxon>Foraminifera</taxon>
        <taxon>Monothalamids</taxon>
        <taxon>Reticulomyxidae</taxon>
        <taxon>Reticulomyxa</taxon>
    </lineage>
</organism>
<comment type="similarity">
    <text evidence="2">Belongs to the ubiquitin-conjugating enzyme family. UEV subfamily.</text>
</comment>
<feature type="domain" description="UEV" evidence="11">
    <location>
        <begin position="5"/>
        <end position="149"/>
    </location>
</feature>
<dbReference type="Gene3D" id="6.10.140.820">
    <property type="match status" value="1"/>
</dbReference>
<dbReference type="InterPro" id="IPR017916">
    <property type="entry name" value="SB_dom"/>
</dbReference>
<evidence type="ECO:0000256" key="7">
    <source>
        <dbReference type="PROSITE-ProRule" id="PRU00644"/>
    </source>
</evidence>
<dbReference type="PROSITE" id="PS51312">
    <property type="entry name" value="SB"/>
    <property type="match status" value="1"/>
</dbReference>
<evidence type="ECO:0000256" key="5">
    <source>
        <dbReference type="ARBA" id="ARBA00022927"/>
    </source>
</evidence>
<evidence type="ECO:0000256" key="2">
    <source>
        <dbReference type="ARBA" id="ARBA00009594"/>
    </source>
</evidence>
<dbReference type="GO" id="GO:0008333">
    <property type="term" value="P:endosome to lysosome transport"/>
    <property type="evidence" value="ECO:0007669"/>
    <property type="project" value="TreeGrafter"/>
</dbReference>
<proteinExistence type="inferred from homology"/>
<evidence type="ECO:0000256" key="4">
    <source>
        <dbReference type="ARBA" id="ARBA00022753"/>
    </source>
</evidence>
<evidence type="ECO:0000313" key="13">
    <source>
        <dbReference type="Proteomes" id="UP000023152"/>
    </source>
</evidence>
<feature type="region of interest" description="Disordered" evidence="9">
    <location>
        <begin position="143"/>
        <end position="217"/>
    </location>
</feature>
<dbReference type="Pfam" id="PF09454">
    <property type="entry name" value="Vps23_core"/>
    <property type="match status" value="1"/>
</dbReference>
<dbReference type="GO" id="GO:0015031">
    <property type="term" value="P:protein transport"/>
    <property type="evidence" value="ECO:0007669"/>
    <property type="project" value="UniProtKB-UniRule"/>
</dbReference>
<evidence type="ECO:0000259" key="10">
    <source>
        <dbReference type="PROSITE" id="PS51312"/>
    </source>
</evidence>
<dbReference type="AlphaFoldDB" id="X6MI49"/>
<accession>X6MI49</accession>
<feature type="coiled-coil region" evidence="8">
    <location>
        <begin position="242"/>
        <end position="290"/>
    </location>
</feature>
<dbReference type="InterPro" id="IPR037202">
    <property type="entry name" value="ESCRT_assembly_dom"/>
</dbReference>
<feature type="compositionally biased region" description="Low complexity" evidence="9">
    <location>
        <begin position="150"/>
        <end position="190"/>
    </location>
</feature>
<evidence type="ECO:0000313" key="12">
    <source>
        <dbReference type="EMBL" id="ETO12735.1"/>
    </source>
</evidence>
<keyword evidence="13" id="KW-1185">Reference proteome</keyword>
<dbReference type="Pfam" id="PF05743">
    <property type="entry name" value="UEV"/>
    <property type="match status" value="1"/>
</dbReference>